<dbReference type="EMBL" id="CP060723">
    <property type="protein sequence ID" value="QNN43298.1"/>
    <property type="molecule type" value="Genomic_DNA"/>
</dbReference>
<dbReference type="RefSeq" id="WP_187593787.1">
    <property type="nucleotide sequence ID" value="NZ_CP060723.1"/>
</dbReference>
<evidence type="ECO:0000256" key="1">
    <source>
        <dbReference type="SAM" id="SignalP"/>
    </source>
</evidence>
<accession>A0A7G9QIX3</accession>
<dbReference type="AlphaFoldDB" id="A0A7G9QIX3"/>
<gene>
    <name evidence="2" type="ORF">H9L23_04130</name>
</gene>
<dbReference type="Proteomes" id="UP000515806">
    <property type="component" value="Chromosome"/>
</dbReference>
<protein>
    <submittedName>
        <fullName evidence="2">Uncharacterized protein</fullName>
    </submittedName>
</protein>
<dbReference type="Pfam" id="PF19765">
    <property type="entry name" value="DUF6252"/>
    <property type="match status" value="1"/>
</dbReference>
<reference evidence="2 3" key="1">
    <citation type="submission" date="2020-08" db="EMBL/GenBank/DDBJ databases">
        <title>Genome sequence of Pedobacter roseus KACC 11594T.</title>
        <authorList>
            <person name="Hyun D.-W."/>
            <person name="Bae J.-W."/>
        </authorList>
    </citation>
    <scope>NUCLEOTIDE SEQUENCE [LARGE SCALE GENOMIC DNA]</scope>
    <source>
        <strain evidence="2 3">KACC 11594</strain>
    </source>
</reference>
<name>A0A7G9QIX3_9SPHI</name>
<sequence>MKVPFKLSLLALVCLLITSSCKKEIDYHPEWDTSSMSGKVDGVLLQCTFTTAQTYVIGDKTTLQISGNKVTSGFSLVISDFKGAGTYTISDSNMATYLPNVTGLQDAYLSTSNGTIKITSYLANQYIKGTFEFKGQNYVTSATKTISEGQFSISLVPAKIPESNNSTNNLSAKVDGTVTGFTGEASSVMSPLGKLLTIATVNGDKRLLISIIDYKGVGTYDIAKDGTGVYMKDQGQTGSFYADAGTLVITSEAGNKLKGTFFFSGGNQNTTIKTSVNITDGTFDLPFSKL</sequence>
<feature type="signal peptide" evidence="1">
    <location>
        <begin position="1"/>
        <end position="22"/>
    </location>
</feature>
<keyword evidence="3" id="KW-1185">Reference proteome</keyword>
<feature type="chain" id="PRO_5028974097" evidence="1">
    <location>
        <begin position="23"/>
        <end position="290"/>
    </location>
</feature>
<evidence type="ECO:0000313" key="2">
    <source>
        <dbReference type="EMBL" id="QNN43298.1"/>
    </source>
</evidence>
<organism evidence="2 3">
    <name type="scientific">Pedobacter roseus</name>
    <dbReference type="NCBI Taxonomy" id="336820"/>
    <lineage>
        <taxon>Bacteria</taxon>
        <taxon>Pseudomonadati</taxon>
        <taxon>Bacteroidota</taxon>
        <taxon>Sphingobacteriia</taxon>
        <taxon>Sphingobacteriales</taxon>
        <taxon>Sphingobacteriaceae</taxon>
        <taxon>Pedobacter</taxon>
    </lineage>
</organism>
<dbReference type="PROSITE" id="PS51257">
    <property type="entry name" value="PROKAR_LIPOPROTEIN"/>
    <property type="match status" value="1"/>
</dbReference>
<keyword evidence="1" id="KW-0732">Signal</keyword>
<evidence type="ECO:0000313" key="3">
    <source>
        <dbReference type="Proteomes" id="UP000515806"/>
    </source>
</evidence>
<dbReference type="InterPro" id="IPR046219">
    <property type="entry name" value="DUF6252"/>
</dbReference>
<dbReference type="KEGG" id="proe:H9L23_04130"/>
<proteinExistence type="predicted"/>